<dbReference type="RefSeq" id="WP_188655196.1">
    <property type="nucleotide sequence ID" value="NZ_BMNR01000015.1"/>
</dbReference>
<reference evidence="1" key="1">
    <citation type="journal article" date="2014" name="Int. J. Syst. Evol. Microbiol.">
        <title>Complete genome sequence of Corynebacterium casei LMG S-19264T (=DSM 44701T), isolated from a smear-ripened cheese.</title>
        <authorList>
            <consortium name="US DOE Joint Genome Institute (JGI-PGF)"/>
            <person name="Walter F."/>
            <person name="Albersmeier A."/>
            <person name="Kalinowski J."/>
            <person name="Ruckert C."/>
        </authorList>
    </citation>
    <scope>NUCLEOTIDE SEQUENCE</scope>
    <source>
        <strain evidence="1">JCM 12862</strain>
    </source>
</reference>
<accession>A0A8J3BUA4</accession>
<evidence type="ECO:0000313" key="1">
    <source>
        <dbReference type="EMBL" id="GGK35719.1"/>
    </source>
</evidence>
<evidence type="ECO:0000313" key="2">
    <source>
        <dbReference type="Proteomes" id="UP000612329"/>
    </source>
</evidence>
<dbReference type="EMBL" id="BMNR01000015">
    <property type="protein sequence ID" value="GGK35719.1"/>
    <property type="molecule type" value="Genomic_DNA"/>
</dbReference>
<reference evidence="1" key="2">
    <citation type="submission" date="2020-09" db="EMBL/GenBank/DDBJ databases">
        <authorList>
            <person name="Sun Q."/>
            <person name="Ohkuma M."/>
        </authorList>
    </citation>
    <scope>NUCLEOTIDE SEQUENCE</scope>
    <source>
        <strain evidence="1">JCM 12862</strain>
    </source>
</reference>
<protein>
    <recommendedName>
        <fullName evidence="3">DUF2711 family protein</fullName>
    </recommendedName>
</protein>
<dbReference type="AlphaFoldDB" id="A0A8J3BUA4"/>
<comment type="caution">
    <text evidence="1">The sequence shown here is derived from an EMBL/GenBank/DDBJ whole genome shotgun (WGS) entry which is preliminary data.</text>
</comment>
<dbReference type="Proteomes" id="UP000612329">
    <property type="component" value="Unassembled WGS sequence"/>
</dbReference>
<organism evidence="1 2">
    <name type="scientific">Yeosuana aromativorans</name>
    <dbReference type="NCBI Taxonomy" id="288019"/>
    <lineage>
        <taxon>Bacteria</taxon>
        <taxon>Pseudomonadati</taxon>
        <taxon>Bacteroidota</taxon>
        <taxon>Flavobacteriia</taxon>
        <taxon>Flavobacteriales</taxon>
        <taxon>Flavobacteriaceae</taxon>
        <taxon>Yeosuana</taxon>
    </lineage>
</organism>
<sequence length="306" mass="36230">MSEIENKYLYPDEATPVLKHYSEFDSVYVGLLPFFKLDKEHCDTNSSKKVISLEEARKKDEIFEKIENYSNMTIYSSNDCYPTEEEISQNGKKVLWNEIIQSSKLNDYKELNKALMTSIGAFKKKLERQDLLKILNQYSDKNNIWHPTEGTFDFFTKSSIFELLTLIGIDEVVVEDEFYENKETIDLTKSTKSDFCEKIDFKDYYIYDKNKSILFAISWDYFFYFIAINEKVFSRKIIETHFEGFWADEKCSHLWTWEEGEIDRLLNSENEKKLVATTYKNNGGVSTNKKKSNKNNLWSKLKNLWS</sequence>
<dbReference type="Pfam" id="PF10924">
    <property type="entry name" value="DUF2711"/>
    <property type="match status" value="1"/>
</dbReference>
<keyword evidence="2" id="KW-1185">Reference proteome</keyword>
<proteinExistence type="predicted"/>
<gene>
    <name evidence="1" type="primary">ywbB</name>
    <name evidence="1" type="ORF">GCM10007962_32600</name>
</gene>
<dbReference type="InterPro" id="IPR024250">
    <property type="entry name" value="DUF2711"/>
</dbReference>
<name>A0A8J3BUA4_9FLAO</name>
<evidence type="ECO:0008006" key="3">
    <source>
        <dbReference type="Google" id="ProtNLM"/>
    </source>
</evidence>